<comment type="caution">
    <text evidence="1">The sequence shown here is derived from an EMBL/GenBank/DDBJ whole genome shotgun (WGS) entry which is preliminary data.</text>
</comment>
<dbReference type="AlphaFoldDB" id="A0A397VC75"/>
<sequence length="160" mass="18899">MENIQFGKLKVMIGDKCCEKEIAVNKINSKLKTNKNTVKQISSLPKKLEEKLVDEKFLAHNLVYLLHDFDEKSIKNKKIGFEGYNSLKDFINDDDLGIKMMTSFFEHIEFLIGFIKRSKFIPQEIKQDFMSQKDKRKRTDDLDVEDKKKEKNFIPYELVL</sequence>
<name>A0A397VC75_9GLOM</name>
<organism evidence="1 2">
    <name type="scientific">Gigaspora rosea</name>
    <dbReference type="NCBI Taxonomy" id="44941"/>
    <lineage>
        <taxon>Eukaryota</taxon>
        <taxon>Fungi</taxon>
        <taxon>Fungi incertae sedis</taxon>
        <taxon>Mucoromycota</taxon>
        <taxon>Glomeromycotina</taxon>
        <taxon>Glomeromycetes</taxon>
        <taxon>Diversisporales</taxon>
        <taxon>Gigasporaceae</taxon>
        <taxon>Gigaspora</taxon>
    </lineage>
</organism>
<accession>A0A397VC75</accession>
<keyword evidence="2" id="KW-1185">Reference proteome</keyword>
<protein>
    <submittedName>
        <fullName evidence="1">Uncharacterized protein</fullName>
    </submittedName>
</protein>
<evidence type="ECO:0000313" key="2">
    <source>
        <dbReference type="Proteomes" id="UP000266673"/>
    </source>
</evidence>
<dbReference type="Proteomes" id="UP000266673">
    <property type="component" value="Unassembled WGS sequence"/>
</dbReference>
<dbReference type="EMBL" id="QKWP01000464">
    <property type="protein sequence ID" value="RIB19612.1"/>
    <property type="molecule type" value="Genomic_DNA"/>
</dbReference>
<evidence type="ECO:0000313" key="1">
    <source>
        <dbReference type="EMBL" id="RIB19612.1"/>
    </source>
</evidence>
<dbReference type="OrthoDB" id="10602162at2759"/>
<proteinExistence type="predicted"/>
<reference evidence="1 2" key="1">
    <citation type="submission" date="2018-06" db="EMBL/GenBank/DDBJ databases">
        <title>Comparative genomics reveals the genomic features of Rhizophagus irregularis, R. cerebriforme, R. diaphanum and Gigaspora rosea, and their symbiotic lifestyle signature.</title>
        <authorList>
            <person name="Morin E."/>
            <person name="San Clemente H."/>
            <person name="Chen E.C.H."/>
            <person name="De La Providencia I."/>
            <person name="Hainaut M."/>
            <person name="Kuo A."/>
            <person name="Kohler A."/>
            <person name="Murat C."/>
            <person name="Tang N."/>
            <person name="Roy S."/>
            <person name="Loubradou J."/>
            <person name="Henrissat B."/>
            <person name="Grigoriev I.V."/>
            <person name="Corradi N."/>
            <person name="Roux C."/>
            <person name="Martin F.M."/>
        </authorList>
    </citation>
    <scope>NUCLEOTIDE SEQUENCE [LARGE SCALE GENOMIC DNA]</scope>
    <source>
        <strain evidence="1 2">DAOM 194757</strain>
    </source>
</reference>
<gene>
    <name evidence="1" type="ORF">C2G38_2181420</name>
</gene>